<feature type="domain" description="DUF6382" evidence="2">
    <location>
        <begin position="8"/>
        <end position="172"/>
    </location>
</feature>
<evidence type="ECO:0000313" key="4">
    <source>
        <dbReference type="Proteomes" id="UP000823902"/>
    </source>
</evidence>
<feature type="region of interest" description="Disordered" evidence="1">
    <location>
        <begin position="191"/>
        <end position="231"/>
    </location>
</feature>
<protein>
    <recommendedName>
        <fullName evidence="2">DUF6382 domain-containing protein</fullName>
    </recommendedName>
</protein>
<gene>
    <name evidence="3" type="ORF">H9697_10960</name>
</gene>
<dbReference type="AlphaFoldDB" id="A0A9D2TMF6"/>
<reference evidence="3" key="2">
    <citation type="submission" date="2021-04" db="EMBL/GenBank/DDBJ databases">
        <authorList>
            <person name="Gilroy R."/>
        </authorList>
    </citation>
    <scope>NUCLEOTIDE SEQUENCE</scope>
    <source>
        <strain evidence="3">CHK196-7946</strain>
    </source>
</reference>
<evidence type="ECO:0000313" key="3">
    <source>
        <dbReference type="EMBL" id="HJC75444.1"/>
    </source>
</evidence>
<feature type="compositionally biased region" description="Basic and acidic residues" evidence="1">
    <location>
        <begin position="214"/>
        <end position="231"/>
    </location>
</feature>
<dbReference type="Proteomes" id="UP000823902">
    <property type="component" value="Unassembled WGS sequence"/>
</dbReference>
<comment type="caution">
    <text evidence="3">The sequence shown here is derived from an EMBL/GenBank/DDBJ whole genome shotgun (WGS) entry which is preliminary data.</text>
</comment>
<accession>A0A9D2TMF6</accession>
<evidence type="ECO:0000256" key="1">
    <source>
        <dbReference type="SAM" id="MobiDB-lite"/>
    </source>
</evidence>
<reference evidence="3" key="1">
    <citation type="journal article" date="2021" name="PeerJ">
        <title>Extensive microbial diversity within the chicken gut microbiome revealed by metagenomics and culture.</title>
        <authorList>
            <person name="Gilroy R."/>
            <person name="Ravi A."/>
            <person name="Getino M."/>
            <person name="Pursley I."/>
            <person name="Horton D.L."/>
            <person name="Alikhan N.F."/>
            <person name="Baker D."/>
            <person name="Gharbi K."/>
            <person name="Hall N."/>
            <person name="Watson M."/>
            <person name="Adriaenssens E.M."/>
            <person name="Foster-Nyarko E."/>
            <person name="Jarju S."/>
            <person name="Secka A."/>
            <person name="Antonio M."/>
            <person name="Oren A."/>
            <person name="Chaudhuri R.R."/>
            <person name="La Ragione R."/>
            <person name="Hildebrand F."/>
            <person name="Pallen M.J."/>
        </authorList>
    </citation>
    <scope>NUCLEOTIDE SEQUENCE</scope>
    <source>
        <strain evidence="3">CHK196-7946</strain>
    </source>
</reference>
<proteinExistence type="predicted"/>
<dbReference type="InterPro" id="IPR045962">
    <property type="entry name" value="DUF6382"/>
</dbReference>
<organism evidence="3 4">
    <name type="scientific">Candidatus Mediterraneibacter faecavium</name>
    <dbReference type="NCBI Taxonomy" id="2838668"/>
    <lineage>
        <taxon>Bacteria</taxon>
        <taxon>Bacillati</taxon>
        <taxon>Bacillota</taxon>
        <taxon>Clostridia</taxon>
        <taxon>Lachnospirales</taxon>
        <taxon>Lachnospiraceae</taxon>
        <taxon>Mediterraneibacter</taxon>
    </lineage>
</organism>
<sequence>MAEVNVTYENNWEYTDIHIDLEVPYKENYQIRMLNSNNISGLMKVKGSGRDGQTRYTFRINGGNSMEKEFAGKEMKKEDVVTFTKDLIDTVDDLREHLLDPDGLLLSPELVFIQEGRYRFCYLPVSEAEERQPLCASFHVMTEYFVKNLDYQDTAGILFVYKMHKETIRGNYELKKIIEACREEEKIWETEQKTKTQKESSLPEGAVFSLNEEGGEKETQQERKYQRKTDTEMIKEKPVKYGLIKKAVNRIKTGRWGEWDDLITEMDGQETGGHL</sequence>
<name>A0A9D2TMF6_9FIRM</name>
<evidence type="ECO:0000259" key="2">
    <source>
        <dbReference type="Pfam" id="PF19909"/>
    </source>
</evidence>
<dbReference type="Pfam" id="PF19909">
    <property type="entry name" value="DUF6382"/>
    <property type="match status" value="1"/>
</dbReference>
<dbReference type="EMBL" id="DWVY01000055">
    <property type="protein sequence ID" value="HJC75444.1"/>
    <property type="molecule type" value="Genomic_DNA"/>
</dbReference>